<name>A0A1I6YCR3_9GAMM</name>
<dbReference type="RefSeq" id="WP_089847319.1">
    <property type="nucleotide sequence ID" value="NZ_FPAQ01000005.1"/>
</dbReference>
<evidence type="ECO:0000313" key="2">
    <source>
        <dbReference type="Proteomes" id="UP000199594"/>
    </source>
</evidence>
<organism evidence="1 2">
    <name type="scientific">Halomonas saccharevitans</name>
    <dbReference type="NCBI Taxonomy" id="416872"/>
    <lineage>
        <taxon>Bacteria</taxon>
        <taxon>Pseudomonadati</taxon>
        <taxon>Pseudomonadota</taxon>
        <taxon>Gammaproteobacteria</taxon>
        <taxon>Oceanospirillales</taxon>
        <taxon>Halomonadaceae</taxon>
        <taxon>Halomonas</taxon>
    </lineage>
</organism>
<sequence>MSSKLYSLKEWLTLDDAASHLTSVLAEQVTVSDILQLAIQKRLKLSVNLISGTYANKGVIRDITEARVLLCPAGHPLSWMRGDEPATRLEKKLRAIGVIRAGDIEKLDEEIRTAVADHRVEALHVGEGISETEVVEFEQGVQMLSGIYDLPMLSLEKSLVEEMYYPRVGGPDIDPWGLEGVWLEREGCIYRLCKRMATQADYDACGTEDSISEWEKRYTDPSRWFPADRLPEECAIILRRTNLDAFIDSLEAPEEARGQFSEGEELRALEALGLITETIAKLGPKYRKGDAGKPNCAQIAHAMSQQAGEVYGMSKSKLQRLLSYALDAWEEKRG</sequence>
<evidence type="ECO:0000313" key="1">
    <source>
        <dbReference type="EMBL" id="SFT48188.1"/>
    </source>
</evidence>
<accession>A0A1I6YCR3</accession>
<dbReference type="OrthoDB" id="6166075at2"/>
<dbReference type="AlphaFoldDB" id="A0A1I6YCR3"/>
<dbReference type="Proteomes" id="UP000199594">
    <property type="component" value="Unassembled WGS sequence"/>
</dbReference>
<protein>
    <submittedName>
        <fullName evidence="1">Uncharacterized protein</fullName>
    </submittedName>
</protein>
<gene>
    <name evidence="1" type="ORF">SAMN04487956_1058</name>
</gene>
<dbReference type="EMBL" id="FPAQ01000005">
    <property type="protein sequence ID" value="SFT48188.1"/>
    <property type="molecule type" value="Genomic_DNA"/>
</dbReference>
<proteinExistence type="predicted"/>
<reference evidence="1 2" key="1">
    <citation type="submission" date="2016-10" db="EMBL/GenBank/DDBJ databases">
        <authorList>
            <person name="de Groot N.N."/>
        </authorList>
    </citation>
    <scope>NUCLEOTIDE SEQUENCE [LARGE SCALE GENOMIC DNA]</scope>
    <source>
        <strain evidence="1 2">CGMCC 1.6493</strain>
    </source>
</reference>